<dbReference type="Proteomes" id="UP000248806">
    <property type="component" value="Unassembled WGS sequence"/>
</dbReference>
<dbReference type="Gene3D" id="1.10.10.10">
    <property type="entry name" value="Winged helix-like DNA-binding domain superfamily/Winged helix DNA-binding domain"/>
    <property type="match status" value="1"/>
</dbReference>
<dbReference type="SUPFAM" id="SSF48452">
    <property type="entry name" value="TPR-like"/>
    <property type="match status" value="1"/>
</dbReference>
<proteinExistence type="predicted"/>
<dbReference type="Gene3D" id="1.25.40.10">
    <property type="entry name" value="Tetratricopeptide repeat domain"/>
    <property type="match status" value="1"/>
</dbReference>
<sequence length="619" mass="71653">MRDLNDHDSVLFRVWILGPFCVERRLSTDVWEPVDEKEWGSIQTYAGYTKSLLGFLLTYHKRTATRATLLQRLWPHMASETPLYRATARLRALLSTPDKQSLLTTGERFTVADQASIWVDADHAEALVKEAETIGPTQPAAIPLLEEASDLFQRGRFLEQEDGTWCLGRRGEIERLASRCQHWLADAYLAAKDDKAAEAIANLLLRDDPLDETGRRILLLSLHRQGLRREAVRAYQEAKNLYQQQGLPIPEEIEAVYQQIQRNRLKASVTEVNSCSTFFKYKRHTSSIVSLTITEMPSTEAEKYLYYDVIENSIESLRRLLAKGEVHFVLRSSLSLYNKLLQEYPTSKDMHLIDALFRLGMLVGAAQEYLLPWYQRDQIVLQTYNHIEDTVLRRVDGSNPFRHEYARLMAKRGRHNRVLWQFEAAIKACEDGLTSLQDRDDPSLQTHFFCERAHIEATRGDELVWMRKLEEARKGILHLKPADYERALKQVEYIQGEGYKRFAFHMQKDFPMSIRGKYARYALDYFTQWQGMTIELPGFEDLVSQVSKAQCLILVDADEAVSLARQLEKHAEQYYPSLLDKIHRVLYLAQQRLHLSSSAFSHLFQDASLAAYRMGRNIL</sequence>
<evidence type="ECO:0000313" key="3">
    <source>
        <dbReference type="Proteomes" id="UP000248806"/>
    </source>
</evidence>
<keyword evidence="3" id="KW-1185">Reference proteome</keyword>
<evidence type="ECO:0000259" key="1">
    <source>
        <dbReference type="SMART" id="SM01043"/>
    </source>
</evidence>
<evidence type="ECO:0000313" key="2">
    <source>
        <dbReference type="EMBL" id="PZW26045.1"/>
    </source>
</evidence>
<protein>
    <submittedName>
        <fullName evidence="2">Transcriptional activator</fullName>
    </submittedName>
</protein>
<dbReference type="Pfam" id="PF03704">
    <property type="entry name" value="BTAD"/>
    <property type="match status" value="1"/>
</dbReference>
<organism evidence="2 3">
    <name type="scientific">Thermosporothrix hazakensis</name>
    <dbReference type="NCBI Taxonomy" id="644383"/>
    <lineage>
        <taxon>Bacteria</taxon>
        <taxon>Bacillati</taxon>
        <taxon>Chloroflexota</taxon>
        <taxon>Ktedonobacteria</taxon>
        <taxon>Ktedonobacterales</taxon>
        <taxon>Thermosporotrichaceae</taxon>
        <taxon>Thermosporothrix</taxon>
    </lineage>
</organism>
<accession>A0A326UC06</accession>
<dbReference type="InterPro" id="IPR011990">
    <property type="entry name" value="TPR-like_helical_dom_sf"/>
</dbReference>
<comment type="caution">
    <text evidence="2">The sequence shown here is derived from an EMBL/GenBank/DDBJ whole genome shotgun (WGS) entry which is preliminary data.</text>
</comment>
<dbReference type="AlphaFoldDB" id="A0A326UC06"/>
<dbReference type="EMBL" id="QKUF01000016">
    <property type="protein sequence ID" value="PZW26045.1"/>
    <property type="molecule type" value="Genomic_DNA"/>
</dbReference>
<dbReference type="InterPro" id="IPR051677">
    <property type="entry name" value="AfsR-DnrI-RedD_regulator"/>
</dbReference>
<reference evidence="2 3" key="1">
    <citation type="submission" date="2018-06" db="EMBL/GenBank/DDBJ databases">
        <title>Genomic Encyclopedia of Archaeal and Bacterial Type Strains, Phase II (KMG-II): from individual species to whole genera.</title>
        <authorList>
            <person name="Goeker M."/>
        </authorList>
    </citation>
    <scope>NUCLEOTIDE SEQUENCE [LARGE SCALE GENOMIC DNA]</scope>
    <source>
        <strain evidence="2 3">ATCC BAA-1881</strain>
    </source>
</reference>
<dbReference type="PANTHER" id="PTHR35807">
    <property type="entry name" value="TRANSCRIPTIONAL REGULATOR REDD-RELATED"/>
    <property type="match status" value="1"/>
</dbReference>
<dbReference type="InterPro" id="IPR005158">
    <property type="entry name" value="BTAD"/>
</dbReference>
<dbReference type="SMART" id="SM01043">
    <property type="entry name" value="BTAD"/>
    <property type="match status" value="1"/>
</dbReference>
<dbReference type="InterPro" id="IPR036388">
    <property type="entry name" value="WH-like_DNA-bd_sf"/>
</dbReference>
<gene>
    <name evidence="2" type="ORF">EI42_04004</name>
</gene>
<name>A0A326UC06_THEHA</name>
<feature type="domain" description="Bacterial transcriptional activator" evidence="1">
    <location>
        <begin position="119"/>
        <end position="261"/>
    </location>
</feature>